<dbReference type="Gramene" id="EOX99289">
    <property type="protein sequence ID" value="EOX99289"/>
    <property type="gene ID" value="TCM_007919"/>
</dbReference>
<name>A0A061E2N1_THECC</name>
<dbReference type="eggNOG" id="ENOG502QPXT">
    <property type="taxonomic scope" value="Eukaryota"/>
</dbReference>
<evidence type="ECO:0000256" key="2">
    <source>
        <dbReference type="ARBA" id="ARBA00023315"/>
    </source>
</evidence>
<dbReference type="STRING" id="3641.A0A061E2N1"/>
<dbReference type="FunCoup" id="A0A061E2N1">
    <property type="interactions" value="14"/>
</dbReference>
<dbReference type="AlphaFoldDB" id="A0A061E2N1"/>
<dbReference type="InParanoid" id="A0A061E2N1"/>
<evidence type="ECO:0000313" key="4">
    <source>
        <dbReference type="Proteomes" id="UP000026915"/>
    </source>
</evidence>
<keyword evidence="1" id="KW-0808">Transferase</keyword>
<dbReference type="Gene3D" id="3.30.559.10">
    <property type="entry name" value="Chloramphenicol acetyltransferase-like domain"/>
    <property type="match status" value="2"/>
</dbReference>
<dbReference type="InterPro" id="IPR051504">
    <property type="entry name" value="Plant_metabolite_acyltrans"/>
</dbReference>
<dbReference type="GO" id="GO:0016747">
    <property type="term" value="F:acyltransferase activity, transferring groups other than amino-acyl groups"/>
    <property type="evidence" value="ECO:0007669"/>
    <property type="project" value="UniProtKB-ARBA"/>
</dbReference>
<dbReference type="OMA" id="MPIMAVK"/>
<dbReference type="EMBL" id="CM001880">
    <property type="protein sequence ID" value="EOX99289.1"/>
    <property type="molecule type" value="Genomic_DNA"/>
</dbReference>
<keyword evidence="2" id="KW-0012">Acyltransferase</keyword>
<evidence type="ECO:0000256" key="1">
    <source>
        <dbReference type="ARBA" id="ARBA00022679"/>
    </source>
</evidence>
<dbReference type="InterPro" id="IPR023213">
    <property type="entry name" value="CAT-like_dom_sf"/>
</dbReference>
<sequence>MDSPYAAKILDNIHVSAPAGSVPTTTLPLTYFDIPWFPCAPMQSLFFYEYPHPTSHFMQTTLPTLKQSLSLTLQHFFPLAAKLVCPPPPLEPNILYTDGDSVPLTIAESAADVNHIKANYARDINLLHPFVSLLPPSTMSSHGIRVLPIMALKVTVFPNAAICIGMAHYHVAADGSAFMHFVRSWSSVCKSKGNSTCLDYVSQRPSHSRDEIKDPAGCNDVALKGYWNWVSSWRENLGPTKEMPMDKVRASFALTRAQIEKLKQWLTTQCNGNDLEGLHISTFVVACSMMWICMVKSQESEISANCHDDDKFYYFLFAVDCRSRIEFPLPVTYFGNCLAPGIVRAKKGELMGDSGIVTAAKAIARKVKEMESGALKEVEKGPSNLEEMLASGHYLGVSGSPKLGIYGMDFGWGRPTKVEFIHLDDGGSLSLAECRDEPGGIEVSLVLSKDQMDSFTAHFGESLRKAF</sequence>
<protein>
    <submittedName>
        <fullName evidence="3">HXXXD-type acyl-transferase family protein, putative</fullName>
    </submittedName>
</protein>
<dbReference type="Proteomes" id="UP000026915">
    <property type="component" value="Chromosome 2"/>
</dbReference>
<gene>
    <name evidence="3" type="ORF">TCM_007919</name>
</gene>
<dbReference type="HOGENOM" id="CLU_014546_7_0_1"/>
<reference evidence="3 4" key="1">
    <citation type="journal article" date="2013" name="Genome Biol.">
        <title>The genome sequence of the most widely cultivated cacao type and its use to identify candidate genes regulating pod color.</title>
        <authorList>
            <person name="Motamayor J.C."/>
            <person name="Mockaitis K."/>
            <person name="Schmutz J."/>
            <person name="Haiminen N."/>
            <person name="Iii D.L."/>
            <person name="Cornejo O."/>
            <person name="Findley S.D."/>
            <person name="Zheng P."/>
            <person name="Utro F."/>
            <person name="Royaert S."/>
            <person name="Saski C."/>
            <person name="Jenkins J."/>
            <person name="Podicheti R."/>
            <person name="Zhao M."/>
            <person name="Scheffler B.E."/>
            <person name="Stack J.C."/>
            <person name="Feltus F.A."/>
            <person name="Mustiga G.M."/>
            <person name="Amores F."/>
            <person name="Phillips W."/>
            <person name="Marelli J.P."/>
            <person name="May G.D."/>
            <person name="Shapiro H."/>
            <person name="Ma J."/>
            <person name="Bustamante C.D."/>
            <person name="Schnell R.J."/>
            <person name="Main D."/>
            <person name="Gilbert D."/>
            <person name="Parida L."/>
            <person name="Kuhn D.N."/>
        </authorList>
    </citation>
    <scope>NUCLEOTIDE SEQUENCE [LARGE SCALE GENOMIC DNA]</scope>
    <source>
        <strain evidence="4">cv. Matina 1-6</strain>
    </source>
</reference>
<organism evidence="3 4">
    <name type="scientific">Theobroma cacao</name>
    <name type="common">Cacao</name>
    <name type="synonym">Cocoa</name>
    <dbReference type="NCBI Taxonomy" id="3641"/>
    <lineage>
        <taxon>Eukaryota</taxon>
        <taxon>Viridiplantae</taxon>
        <taxon>Streptophyta</taxon>
        <taxon>Embryophyta</taxon>
        <taxon>Tracheophyta</taxon>
        <taxon>Spermatophyta</taxon>
        <taxon>Magnoliopsida</taxon>
        <taxon>eudicotyledons</taxon>
        <taxon>Gunneridae</taxon>
        <taxon>Pentapetalae</taxon>
        <taxon>rosids</taxon>
        <taxon>malvids</taxon>
        <taxon>Malvales</taxon>
        <taxon>Malvaceae</taxon>
        <taxon>Byttnerioideae</taxon>
        <taxon>Theobroma</taxon>
    </lineage>
</organism>
<accession>A0A061E2N1</accession>
<proteinExistence type="predicted"/>
<dbReference type="PANTHER" id="PTHR31625">
    <property type="match status" value="1"/>
</dbReference>
<evidence type="ECO:0000313" key="3">
    <source>
        <dbReference type="EMBL" id="EOX99289.1"/>
    </source>
</evidence>
<dbReference type="Pfam" id="PF02458">
    <property type="entry name" value="Transferase"/>
    <property type="match status" value="1"/>
</dbReference>
<keyword evidence="4" id="KW-1185">Reference proteome</keyword>